<organism evidence="2 3">
    <name type="scientific">Rotaria magnacalcarata</name>
    <dbReference type="NCBI Taxonomy" id="392030"/>
    <lineage>
        <taxon>Eukaryota</taxon>
        <taxon>Metazoa</taxon>
        <taxon>Spiralia</taxon>
        <taxon>Gnathifera</taxon>
        <taxon>Rotifera</taxon>
        <taxon>Eurotatoria</taxon>
        <taxon>Bdelloidea</taxon>
        <taxon>Philodinida</taxon>
        <taxon>Philodinidae</taxon>
        <taxon>Rotaria</taxon>
    </lineage>
</organism>
<evidence type="ECO:0000256" key="1">
    <source>
        <dbReference type="SAM" id="MobiDB-lite"/>
    </source>
</evidence>
<proteinExistence type="predicted"/>
<gene>
    <name evidence="2" type="ORF">BYL167_LOCUS25878</name>
</gene>
<protein>
    <submittedName>
        <fullName evidence="2">Uncharacterized protein</fullName>
    </submittedName>
</protein>
<comment type="caution">
    <text evidence="2">The sequence shown here is derived from an EMBL/GenBank/DDBJ whole genome shotgun (WGS) entry which is preliminary data.</text>
</comment>
<evidence type="ECO:0000313" key="3">
    <source>
        <dbReference type="Proteomes" id="UP000681967"/>
    </source>
</evidence>
<feature type="compositionally biased region" description="Acidic residues" evidence="1">
    <location>
        <begin position="26"/>
        <end position="37"/>
    </location>
</feature>
<sequence length="74" mass="8406">KPNETDKSAGKDKRQRDGLSAKDEQLDLTEESIEENLEANNNTYEDQPPEITKTDLNSEEELLELPENMDLDGN</sequence>
<feature type="non-terminal residue" evidence="2">
    <location>
        <position position="74"/>
    </location>
</feature>
<reference evidence="2" key="1">
    <citation type="submission" date="2021-02" db="EMBL/GenBank/DDBJ databases">
        <authorList>
            <person name="Nowell W R."/>
        </authorList>
    </citation>
    <scope>NUCLEOTIDE SEQUENCE</scope>
</reference>
<dbReference type="EMBL" id="CAJOBH010027681">
    <property type="protein sequence ID" value="CAF4259706.1"/>
    <property type="molecule type" value="Genomic_DNA"/>
</dbReference>
<dbReference type="Proteomes" id="UP000681967">
    <property type="component" value="Unassembled WGS sequence"/>
</dbReference>
<dbReference type="AlphaFoldDB" id="A0A8S2T334"/>
<accession>A0A8S2T334</accession>
<feature type="region of interest" description="Disordered" evidence="1">
    <location>
        <begin position="1"/>
        <end position="74"/>
    </location>
</feature>
<feature type="compositionally biased region" description="Basic and acidic residues" evidence="1">
    <location>
        <begin position="1"/>
        <end position="25"/>
    </location>
</feature>
<evidence type="ECO:0000313" key="2">
    <source>
        <dbReference type="EMBL" id="CAF4259706.1"/>
    </source>
</evidence>
<feature type="compositionally biased region" description="Acidic residues" evidence="1">
    <location>
        <begin position="57"/>
        <end position="74"/>
    </location>
</feature>
<name>A0A8S2T334_9BILA</name>
<feature type="non-terminal residue" evidence="2">
    <location>
        <position position="1"/>
    </location>
</feature>